<dbReference type="HOGENOM" id="CLU_3235913_0_0_6"/>
<dbReference type="PATRIC" id="fig|754476.3.peg.2519"/>
<dbReference type="EMBL" id="CP003390">
    <property type="protein sequence ID" value="AFI85358.1"/>
    <property type="molecule type" value="Genomic_DNA"/>
</dbReference>
<proteinExistence type="predicted"/>
<name>I1XLT9_METNJ</name>
<dbReference type="STRING" id="754476.Q7A_2565"/>
<evidence type="ECO:0000313" key="1">
    <source>
        <dbReference type="EMBL" id="AFI85358.1"/>
    </source>
</evidence>
<reference evidence="1 2" key="1">
    <citation type="journal article" date="2012" name="J. Bacteriol.">
        <title>Complete genome sequences of Methylophaga sp. strain JAM1 and Methylophaga sp. strain JAM7.</title>
        <authorList>
            <person name="Villeneuve C."/>
            <person name="Martineau C."/>
            <person name="Mauffrey F."/>
            <person name="Villemur R."/>
        </authorList>
    </citation>
    <scope>NUCLEOTIDE SEQUENCE [LARGE SCALE GENOMIC DNA]</scope>
    <source>
        <strain evidence="1 2">JAM1</strain>
    </source>
</reference>
<gene>
    <name evidence="1" type="ordered locus">Q7A_2565</name>
</gene>
<accession>I1XLT9</accession>
<sequence>MRINKPIRLNVFFFIEFAIEFYQKWSVDGNGFVIKSKAKLTAQ</sequence>
<reference evidence="1 2" key="2">
    <citation type="journal article" date="2013" name="Int. J. Syst. Evol. Microbiol.">
        <title>Methylophaga nitratireducenticrescens sp. nov. and Methylophaga frappieri sp. nov., isolated from the biofilm of the methanol-fed denitrification system treating the seawater at the Montreal Biodome.</title>
        <authorList>
            <person name="Villeneuve C."/>
            <person name="Martineau C."/>
            <person name="Mauffrey F."/>
            <person name="Villemur R."/>
        </authorList>
    </citation>
    <scope>NUCLEOTIDE SEQUENCE [LARGE SCALE GENOMIC DNA]</scope>
    <source>
        <strain evidence="1 2">JAM1</strain>
    </source>
</reference>
<evidence type="ECO:0000313" key="2">
    <source>
        <dbReference type="Proteomes" id="UP000009144"/>
    </source>
</evidence>
<dbReference type="Proteomes" id="UP000009144">
    <property type="component" value="Chromosome"/>
</dbReference>
<keyword evidence="2" id="KW-1185">Reference proteome</keyword>
<organism evidence="1 2">
    <name type="scientific">Methylophaga nitratireducenticrescens</name>
    <dbReference type="NCBI Taxonomy" id="754476"/>
    <lineage>
        <taxon>Bacteria</taxon>
        <taxon>Pseudomonadati</taxon>
        <taxon>Pseudomonadota</taxon>
        <taxon>Gammaproteobacteria</taxon>
        <taxon>Thiotrichales</taxon>
        <taxon>Piscirickettsiaceae</taxon>
        <taxon>Methylophaga</taxon>
    </lineage>
</organism>
<dbReference type="AlphaFoldDB" id="I1XLT9"/>
<protein>
    <submittedName>
        <fullName evidence="1">Uncharacterized protein</fullName>
    </submittedName>
</protein>